<evidence type="ECO:0000313" key="2">
    <source>
        <dbReference type="Proteomes" id="UP000617340"/>
    </source>
</evidence>
<name>A0A834MPN2_VESGE</name>
<reference evidence="1" key="1">
    <citation type="journal article" date="2020" name="G3 (Bethesda)">
        <title>High-Quality Assemblies for Three Invasive Social Wasps from the &lt;i&gt;Vespula&lt;/i&gt; Genus.</title>
        <authorList>
            <person name="Harrop T.W.R."/>
            <person name="Guhlin J."/>
            <person name="McLaughlin G.M."/>
            <person name="Permina E."/>
            <person name="Stockwell P."/>
            <person name="Gilligan J."/>
            <person name="Le Lec M.F."/>
            <person name="Gruber M.A.M."/>
            <person name="Quinn O."/>
            <person name="Lovegrove M."/>
            <person name="Duncan E.J."/>
            <person name="Remnant E.J."/>
            <person name="Van Eeckhoven J."/>
            <person name="Graham B."/>
            <person name="Knapp R.A."/>
            <person name="Langford K.W."/>
            <person name="Kronenberg Z."/>
            <person name="Press M.O."/>
            <person name="Eacker S.M."/>
            <person name="Wilson-Rankin E.E."/>
            <person name="Purcell J."/>
            <person name="Lester P.J."/>
            <person name="Dearden P.K."/>
        </authorList>
    </citation>
    <scope>NUCLEOTIDE SEQUENCE</scope>
    <source>
        <strain evidence="1">Linc-1</strain>
    </source>
</reference>
<dbReference type="Proteomes" id="UP000617340">
    <property type="component" value="Unassembled WGS sequence"/>
</dbReference>
<evidence type="ECO:0000313" key="1">
    <source>
        <dbReference type="EMBL" id="KAF7380642.1"/>
    </source>
</evidence>
<keyword evidence="2" id="KW-1185">Reference proteome</keyword>
<comment type="caution">
    <text evidence="1">The sequence shown here is derived from an EMBL/GenBank/DDBJ whole genome shotgun (WGS) entry which is preliminary data.</text>
</comment>
<dbReference type="AlphaFoldDB" id="A0A834MPN2"/>
<protein>
    <submittedName>
        <fullName evidence="1">Uncharacterized protein</fullName>
    </submittedName>
</protein>
<proteinExistence type="predicted"/>
<dbReference type="EMBL" id="JACSDZ010000023">
    <property type="protein sequence ID" value="KAF7380642.1"/>
    <property type="molecule type" value="Genomic_DNA"/>
</dbReference>
<organism evidence="1 2">
    <name type="scientific">Vespula germanica</name>
    <name type="common">German yellow jacket</name>
    <name type="synonym">Paravespula germanica</name>
    <dbReference type="NCBI Taxonomy" id="30212"/>
    <lineage>
        <taxon>Eukaryota</taxon>
        <taxon>Metazoa</taxon>
        <taxon>Ecdysozoa</taxon>
        <taxon>Arthropoda</taxon>
        <taxon>Hexapoda</taxon>
        <taxon>Insecta</taxon>
        <taxon>Pterygota</taxon>
        <taxon>Neoptera</taxon>
        <taxon>Endopterygota</taxon>
        <taxon>Hymenoptera</taxon>
        <taxon>Apocrita</taxon>
        <taxon>Aculeata</taxon>
        <taxon>Vespoidea</taxon>
        <taxon>Vespidae</taxon>
        <taxon>Vespinae</taxon>
        <taxon>Vespula</taxon>
    </lineage>
</organism>
<gene>
    <name evidence="1" type="ORF">HZH68_016507</name>
</gene>
<sequence>MTTIWIRRRDRMVTGGGIKEEEKEEEKRVLLSSLPDFIALENFNRSVESGITQEDFLMVYGDRDLLLLLIGDPLNSYEIIDEKN</sequence>
<accession>A0A834MPN2</accession>